<feature type="signal peptide" evidence="1">
    <location>
        <begin position="1"/>
        <end position="18"/>
    </location>
</feature>
<gene>
    <name evidence="2" type="ORF">L596_021767</name>
</gene>
<proteinExistence type="predicted"/>
<comment type="caution">
    <text evidence="2">The sequence shown here is derived from an EMBL/GenBank/DDBJ whole genome shotgun (WGS) entry which is preliminary data.</text>
</comment>
<name>A0A4U5MJR8_STECR</name>
<protein>
    <recommendedName>
        <fullName evidence="4">DUF19 domain-containing protein</fullName>
    </recommendedName>
</protein>
<reference evidence="2 3" key="1">
    <citation type="journal article" date="2015" name="Genome Biol.">
        <title>Comparative genomics of Steinernema reveals deeply conserved gene regulatory networks.</title>
        <authorList>
            <person name="Dillman A.R."/>
            <person name="Macchietto M."/>
            <person name="Porter C.F."/>
            <person name="Rogers A."/>
            <person name="Williams B."/>
            <person name="Antoshechkin I."/>
            <person name="Lee M.M."/>
            <person name="Goodwin Z."/>
            <person name="Lu X."/>
            <person name="Lewis E.E."/>
            <person name="Goodrich-Blair H."/>
            <person name="Stock S.P."/>
            <person name="Adams B.J."/>
            <person name="Sternberg P.W."/>
            <person name="Mortazavi A."/>
        </authorList>
    </citation>
    <scope>NUCLEOTIDE SEQUENCE [LARGE SCALE GENOMIC DNA]</scope>
    <source>
        <strain evidence="2 3">ALL</strain>
    </source>
</reference>
<dbReference type="AlphaFoldDB" id="A0A4U5MJR8"/>
<reference evidence="2 3" key="2">
    <citation type="journal article" date="2019" name="G3 (Bethesda)">
        <title>Hybrid Assembly of the Genome of the Entomopathogenic Nematode Steinernema carpocapsae Identifies the X-Chromosome.</title>
        <authorList>
            <person name="Serra L."/>
            <person name="Macchietto M."/>
            <person name="Macias-Munoz A."/>
            <person name="McGill C.J."/>
            <person name="Rodriguez I.M."/>
            <person name="Rodriguez B."/>
            <person name="Murad R."/>
            <person name="Mortazavi A."/>
        </authorList>
    </citation>
    <scope>NUCLEOTIDE SEQUENCE [LARGE SCALE GENOMIC DNA]</scope>
    <source>
        <strain evidence="2 3">ALL</strain>
    </source>
</reference>
<accession>A0A4U5MJR8</accession>
<dbReference type="PANTHER" id="PTHR35014:SF1">
    <property type="entry name" value="INFECTION RESPONSE PROTEIN"/>
    <property type="match status" value="1"/>
</dbReference>
<dbReference type="EMBL" id="AZBU02000007">
    <property type="protein sequence ID" value="TKR69628.1"/>
    <property type="molecule type" value="Genomic_DNA"/>
</dbReference>
<dbReference type="Proteomes" id="UP000298663">
    <property type="component" value="Unassembled WGS sequence"/>
</dbReference>
<sequence>MLGLPLVLSALSVSRPSAQNSQPRECDAKTLQSCYDTYIANFNLTTDPFPTFFDYLLNLSTILRKPKAEGFKNVCQWHHSLEKCLGSGNIETCENGPAIKYGLGISDTDALGYETYFHEFQYYCSNGYETFYKNSDCIVGVLQKYPEESRACINNYLEQLKNGFSCKAITDVHKCFNKIYAHCGQDMAKMVCEAGNIALEAVTNLCNNVLVQC</sequence>
<organism evidence="2 3">
    <name type="scientific">Steinernema carpocapsae</name>
    <name type="common">Entomopathogenic nematode</name>
    <dbReference type="NCBI Taxonomy" id="34508"/>
    <lineage>
        <taxon>Eukaryota</taxon>
        <taxon>Metazoa</taxon>
        <taxon>Ecdysozoa</taxon>
        <taxon>Nematoda</taxon>
        <taxon>Chromadorea</taxon>
        <taxon>Rhabditida</taxon>
        <taxon>Tylenchina</taxon>
        <taxon>Panagrolaimomorpha</taxon>
        <taxon>Strongyloidoidea</taxon>
        <taxon>Steinernematidae</taxon>
        <taxon>Steinernema</taxon>
    </lineage>
</organism>
<evidence type="ECO:0008006" key="4">
    <source>
        <dbReference type="Google" id="ProtNLM"/>
    </source>
</evidence>
<evidence type="ECO:0000313" key="2">
    <source>
        <dbReference type="EMBL" id="TKR69628.1"/>
    </source>
</evidence>
<keyword evidence="3" id="KW-1185">Reference proteome</keyword>
<keyword evidence="1" id="KW-0732">Signal</keyword>
<dbReference type="PANTHER" id="PTHR35014">
    <property type="entry name" value="INFECTION RESPONSE PROTEIN-RELATED"/>
    <property type="match status" value="1"/>
</dbReference>
<evidence type="ECO:0000256" key="1">
    <source>
        <dbReference type="SAM" id="SignalP"/>
    </source>
</evidence>
<evidence type="ECO:0000313" key="3">
    <source>
        <dbReference type="Proteomes" id="UP000298663"/>
    </source>
</evidence>
<feature type="chain" id="PRO_5020757099" description="DUF19 domain-containing protein" evidence="1">
    <location>
        <begin position="19"/>
        <end position="213"/>
    </location>
</feature>